<dbReference type="EMBL" id="JBJKBG010000004">
    <property type="protein sequence ID" value="KAL3741194.1"/>
    <property type="molecule type" value="Genomic_DNA"/>
</dbReference>
<sequence length="674" mass="75701">MEIVAPKTNAGSRPRVRAPAGAGSRSSRSSGARSALVMNPRSGQEIWSRKRVRLADHCEDNCLGVREDEAITQEGAGVRLSDVPKTSEYAFFKKLKENKGHRFSSRSMQNEATPATKFIADHNPRTSTDVVDSVHKESGSSLLHQDVTPNHFASLQSPVGSVSRKSGTSCIYKCGEVFPKKRENLLLWVKTTSFPEIDKLCSKGYGFVSVLLSRLNPMSNEDNDSTNLDRKQFDSSMSSKLHAYPQSGIQLKEFNHNCTWDLLEAEGGQYLDCSLSSGWLKNSMERIIPDYLPAVAAFKTITWQESEDEFQAPNKSLIEEETRDSEWGWVLDNKNNERDLCLVRQTRELTTAPALLKYRCNDCQQILESRFGGRELSAFSVSSHYPSKFCPLLCHPTSFHNDDLETHFDPQILQSGFVGSELSASFAPSHYPSQYWPSQCQSMSFHSNDLETCYGQQTLESGFGGRESPAFSVSSHYPLQSSPSKIPSTSFHNHDYGTQYNRNEDIAIFNDLPCSLSHNLYNSRRAEDHDFDDLYAVLSPSELDQFINKGFSESHDHPLTDGLMLSLECDSDLRLMCFSSPISSLGNHIFTDYTHQSPQDGEVLLSFLCGEDWYKRLKSSIQMDVFSGFSRSSFTQILDREKTYPLLPDNSSSDEGEVIVHGSKICNVDASWQF</sequence>
<keyword evidence="3" id="KW-1185">Reference proteome</keyword>
<name>A0ABD3KSB2_EUCGL</name>
<evidence type="ECO:0000313" key="2">
    <source>
        <dbReference type="EMBL" id="KAL3741194.1"/>
    </source>
</evidence>
<organism evidence="2 3">
    <name type="scientific">Eucalyptus globulus</name>
    <name type="common">Tasmanian blue gum</name>
    <dbReference type="NCBI Taxonomy" id="34317"/>
    <lineage>
        <taxon>Eukaryota</taxon>
        <taxon>Viridiplantae</taxon>
        <taxon>Streptophyta</taxon>
        <taxon>Embryophyta</taxon>
        <taxon>Tracheophyta</taxon>
        <taxon>Spermatophyta</taxon>
        <taxon>Magnoliopsida</taxon>
        <taxon>eudicotyledons</taxon>
        <taxon>Gunneridae</taxon>
        <taxon>Pentapetalae</taxon>
        <taxon>rosids</taxon>
        <taxon>malvids</taxon>
        <taxon>Myrtales</taxon>
        <taxon>Myrtaceae</taxon>
        <taxon>Myrtoideae</taxon>
        <taxon>Eucalypteae</taxon>
        <taxon>Eucalyptus</taxon>
    </lineage>
</organism>
<evidence type="ECO:0000313" key="3">
    <source>
        <dbReference type="Proteomes" id="UP001634007"/>
    </source>
</evidence>
<gene>
    <name evidence="2" type="ORF">ACJRO7_016770</name>
</gene>
<comment type="caution">
    <text evidence="2">The sequence shown here is derived from an EMBL/GenBank/DDBJ whole genome shotgun (WGS) entry which is preliminary data.</text>
</comment>
<dbReference type="Proteomes" id="UP001634007">
    <property type="component" value="Unassembled WGS sequence"/>
</dbReference>
<proteinExistence type="predicted"/>
<evidence type="ECO:0000256" key="1">
    <source>
        <dbReference type="SAM" id="MobiDB-lite"/>
    </source>
</evidence>
<feature type="compositionally biased region" description="Low complexity" evidence="1">
    <location>
        <begin position="10"/>
        <end position="35"/>
    </location>
</feature>
<accession>A0ABD3KSB2</accession>
<feature type="region of interest" description="Disordered" evidence="1">
    <location>
        <begin position="1"/>
        <end position="36"/>
    </location>
</feature>
<reference evidence="2 3" key="1">
    <citation type="submission" date="2024-11" db="EMBL/GenBank/DDBJ databases">
        <title>Chromosome-level genome assembly of Eucalyptus globulus Labill. provides insights into its genome evolution.</title>
        <authorList>
            <person name="Li X."/>
        </authorList>
    </citation>
    <scope>NUCLEOTIDE SEQUENCE [LARGE SCALE GENOMIC DNA]</scope>
    <source>
        <strain evidence="2">CL2024</strain>
        <tissue evidence="2">Fresh tender leaves</tissue>
    </source>
</reference>
<protein>
    <submittedName>
        <fullName evidence="2">Uncharacterized protein</fullName>
    </submittedName>
</protein>
<dbReference type="AlphaFoldDB" id="A0ABD3KSB2"/>